<protein>
    <submittedName>
        <fullName evidence="4">Methyltransferase domain-containing protein</fullName>
    </submittedName>
</protein>
<reference evidence="5" key="1">
    <citation type="submission" date="2016-10" db="EMBL/GenBank/DDBJ databases">
        <authorList>
            <person name="Varghese N."/>
            <person name="Submissions S."/>
        </authorList>
    </citation>
    <scope>NUCLEOTIDE SEQUENCE [LARGE SCALE GENOMIC DNA]</scope>
    <source>
        <strain evidence="5">CGMCC 4.5579</strain>
    </source>
</reference>
<dbReference type="Proteomes" id="UP000198727">
    <property type="component" value="Unassembled WGS sequence"/>
</dbReference>
<keyword evidence="2 4" id="KW-0808">Transferase</keyword>
<dbReference type="InterPro" id="IPR041698">
    <property type="entry name" value="Methyltransf_25"/>
</dbReference>
<dbReference type="InterPro" id="IPR051052">
    <property type="entry name" value="Diverse_substrate_MTase"/>
</dbReference>
<dbReference type="PANTHER" id="PTHR44942:SF4">
    <property type="entry name" value="METHYLTRANSFERASE TYPE 11 DOMAIN-CONTAINING PROTEIN"/>
    <property type="match status" value="1"/>
</dbReference>
<evidence type="ECO:0000256" key="2">
    <source>
        <dbReference type="ARBA" id="ARBA00022679"/>
    </source>
</evidence>
<dbReference type="RefSeq" id="WP_092530664.1">
    <property type="nucleotide sequence ID" value="NZ_FOWW01000004.1"/>
</dbReference>
<dbReference type="STRING" id="587909.SAMN05421810_104287"/>
<evidence type="ECO:0000256" key="1">
    <source>
        <dbReference type="ARBA" id="ARBA00022603"/>
    </source>
</evidence>
<organism evidence="4 5">
    <name type="scientific">Amycolatopsis arida</name>
    <dbReference type="NCBI Taxonomy" id="587909"/>
    <lineage>
        <taxon>Bacteria</taxon>
        <taxon>Bacillati</taxon>
        <taxon>Actinomycetota</taxon>
        <taxon>Actinomycetes</taxon>
        <taxon>Pseudonocardiales</taxon>
        <taxon>Pseudonocardiaceae</taxon>
        <taxon>Amycolatopsis</taxon>
    </lineage>
</organism>
<dbReference type="AlphaFoldDB" id="A0A1I5VA08"/>
<dbReference type="GO" id="GO:0008168">
    <property type="term" value="F:methyltransferase activity"/>
    <property type="evidence" value="ECO:0007669"/>
    <property type="project" value="UniProtKB-KW"/>
</dbReference>
<dbReference type="OrthoDB" id="65624at2"/>
<dbReference type="CDD" id="cd02440">
    <property type="entry name" value="AdoMet_MTases"/>
    <property type="match status" value="1"/>
</dbReference>
<dbReference type="Pfam" id="PF13649">
    <property type="entry name" value="Methyltransf_25"/>
    <property type="match status" value="1"/>
</dbReference>
<gene>
    <name evidence="4" type="ORF">SAMN05421810_104287</name>
</gene>
<dbReference type="EMBL" id="FOWW01000004">
    <property type="protein sequence ID" value="SFQ04335.1"/>
    <property type="molecule type" value="Genomic_DNA"/>
</dbReference>
<evidence type="ECO:0000313" key="4">
    <source>
        <dbReference type="EMBL" id="SFQ04335.1"/>
    </source>
</evidence>
<dbReference type="Gene3D" id="3.40.50.150">
    <property type="entry name" value="Vaccinia Virus protein VP39"/>
    <property type="match status" value="1"/>
</dbReference>
<accession>A0A1I5VA08</accession>
<proteinExistence type="predicted"/>
<feature type="domain" description="Methyltransferase" evidence="3">
    <location>
        <begin position="55"/>
        <end position="149"/>
    </location>
</feature>
<dbReference type="InterPro" id="IPR029063">
    <property type="entry name" value="SAM-dependent_MTases_sf"/>
</dbReference>
<sequence>MIKDSAAELFDGLAATYDGDDYHRIVAERLVDGVPVPAGAGTGSDGGPNTLLDRVLDIATGTGEAAFAAVRRLGARHVLAVDIAPGMIAEARAKASTRDPDRRIEWRVAPGVPAPVTPASVDLVLCASALHFLGTAALVDWRRVLRPGGRVAFTLPCASTFAASGAAAALLAPDLRPPATAGEAAASAATAGFTEVSVERLVVRAGGRARAVYVVHALAGPTPGPV</sequence>
<keyword evidence="1 4" id="KW-0489">Methyltransferase</keyword>
<dbReference type="SUPFAM" id="SSF53335">
    <property type="entry name" value="S-adenosyl-L-methionine-dependent methyltransferases"/>
    <property type="match status" value="1"/>
</dbReference>
<keyword evidence="5" id="KW-1185">Reference proteome</keyword>
<dbReference type="PANTHER" id="PTHR44942">
    <property type="entry name" value="METHYLTRANSF_11 DOMAIN-CONTAINING PROTEIN"/>
    <property type="match status" value="1"/>
</dbReference>
<evidence type="ECO:0000259" key="3">
    <source>
        <dbReference type="Pfam" id="PF13649"/>
    </source>
</evidence>
<name>A0A1I5VA08_9PSEU</name>
<dbReference type="GO" id="GO:0032259">
    <property type="term" value="P:methylation"/>
    <property type="evidence" value="ECO:0007669"/>
    <property type="project" value="UniProtKB-KW"/>
</dbReference>
<evidence type="ECO:0000313" key="5">
    <source>
        <dbReference type="Proteomes" id="UP000198727"/>
    </source>
</evidence>